<dbReference type="InterPro" id="IPR041698">
    <property type="entry name" value="Methyltransf_25"/>
</dbReference>
<dbReference type="OrthoDB" id="9811589at2"/>
<reference evidence="4 5" key="1">
    <citation type="submission" date="2013-04" db="EMBL/GenBank/DDBJ databases">
        <title>The Genome Sequence of Treponema maltophilum ATCC 51939.</title>
        <authorList>
            <consortium name="The Broad Institute Genomics Platform"/>
            <person name="Earl A."/>
            <person name="Ward D."/>
            <person name="Feldgarden M."/>
            <person name="Gevers D."/>
            <person name="Leonetti C."/>
            <person name="Blanton J.M."/>
            <person name="Dewhirst F.E."/>
            <person name="Izard J."/>
            <person name="Walker B."/>
            <person name="Young S."/>
            <person name="Zeng Q."/>
            <person name="Gargeya S."/>
            <person name="Fitzgerald M."/>
            <person name="Haas B."/>
            <person name="Abouelleil A."/>
            <person name="Allen A.W."/>
            <person name="Alvarado L."/>
            <person name="Arachchi H.M."/>
            <person name="Berlin A.M."/>
            <person name="Chapman S.B."/>
            <person name="Gainer-Dewar J."/>
            <person name="Goldberg J."/>
            <person name="Griggs A."/>
            <person name="Gujja S."/>
            <person name="Hansen M."/>
            <person name="Howarth C."/>
            <person name="Imamovic A."/>
            <person name="Ireland A."/>
            <person name="Larimer J."/>
            <person name="McCowan C."/>
            <person name="Murphy C."/>
            <person name="Pearson M."/>
            <person name="Poon T.W."/>
            <person name="Priest M."/>
            <person name="Roberts A."/>
            <person name="Saif S."/>
            <person name="Shea T."/>
            <person name="Sisk P."/>
            <person name="Sykes S."/>
            <person name="Wortman J."/>
            <person name="Nusbaum C."/>
            <person name="Birren B."/>
        </authorList>
    </citation>
    <scope>NUCLEOTIDE SEQUENCE [LARGE SCALE GENOMIC DNA]</scope>
    <source>
        <strain evidence="4 5">ATCC 51939</strain>
    </source>
</reference>
<dbReference type="EMBL" id="ATFF01000006">
    <property type="protein sequence ID" value="EPF30925.1"/>
    <property type="molecule type" value="Genomic_DNA"/>
</dbReference>
<dbReference type="AlphaFoldDB" id="S3K091"/>
<dbReference type="RefSeq" id="WP_016525536.1">
    <property type="nucleotide sequence ID" value="NZ_KE332518.1"/>
</dbReference>
<dbReference type="STRING" id="1125699.HMPREF9194_01252"/>
<dbReference type="Pfam" id="PF13649">
    <property type="entry name" value="Methyltransf_25"/>
    <property type="match status" value="1"/>
</dbReference>
<proteinExistence type="predicted"/>
<dbReference type="Proteomes" id="UP000014541">
    <property type="component" value="Unassembled WGS sequence"/>
</dbReference>
<feature type="domain" description="Methyltransferase" evidence="3">
    <location>
        <begin position="41"/>
        <end position="133"/>
    </location>
</feature>
<dbReference type="InterPro" id="IPR029063">
    <property type="entry name" value="SAM-dependent_MTases_sf"/>
</dbReference>
<evidence type="ECO:0000256" key="1">
    <source>
        <dbReference type="ARBA" id="ARBA00022603"/>
    </source>
</evidence>
<dbReference type="CDD" id="cd02440">
    <property type="entry name" value="AdoMet_MTases"/>
    <property type="match status" value="1"/>
</dbReference>
<dbReference type="PANTHER" id="PTHR43861">
    <property type="entry name" value="TRANS-ACONITATE 2-METHYLTRANSFERASE-RELATED"/>
    <property type="match status" value="1"/>
</dbReference>
<dbReference type="SUPFAM" id="SSF53335">
    <property type="entry name" value="S-adenosyl-L-methionine-dependent methyltransferases"/>
    <property type="match status" value="1"/>
</dbReference>
<organism evidence="4 5">
    <name type="scientific">Treponema maltophilum ATCC 51939</name>
    <dbReference type="NCBI Taxonomy" id="1125699"/>
    <lineage>
        <taxon>Bacteria</taxon>
        <taxon>Pseudomonadati</taxon>
        <taxon>Spirochaetota</taxon>
        <taxon>Spirochaetia</taxon>
        <taxon>Spirochaetales</taxon>
        <taxon>Treponemataceae</taxon>
        <taxon>Treponema</taxon>
    </lineage>
</organism>
<dbReference type="eggNOG" id="COG2226">
    <property type="taxonomic scope" value="Bacteria"/>
</dbReference>
<evidence type="ECO:0000313" key="5">
    <source>
        <dbReference type="Proteomes" id="UP000014541"/>
    </source>
</evidence>
<keyword evidence="5" id="KW-1185">Reference proteome</keyword>
<keyword evidence="2" id="KW-0808">Transferase</keyword>
<name>S3K091_TREMA</name>
<dbReference type="PANTHER" id="PTHR43861:SF1">
    <property type="entry name" value="TRANS-ACONITATE 2-METHYLTRANSFERASE"/>
    <property type="match status" value="1"/>
</dbReference>
<dbReference type="Gene3D" id="3.40.50.150">
    <property type="entry name" value="Vaccinia Virus protein VP39"/>
    <property type="match status" value="1"/>
</dbReference>
<dbReference type="GO" id="GO:0008168">
    <property type="term" value="F:methyltransferase activity"/>
    <property type="evidence" value="ECO:0007669"/>
    <property type="project" value="UniProtKB-KW"/>
</dbReference>
<accession>S3K091</accession>
<protein>
    <recommendedName>
        <fullName evidence="3">Methyltransferase domain-containing protein</fullName>
    </recommendedName>
</protein>
<evidence type="ECO:0000256" key="2">
    <source>
        <dbReference type="ARBA" id="ARBA00022679"/>
    </source>
</evidence>
<dbReference type="PATRIC" id="fig|1125699.3.peg.1269"/>
<comment type="caution">
    <text evidence="4">The sequence shown here is derived from an EMBL/GenBank/DDBJ whole genome shotgun (WGS) entry which is preliminary data.</text>
</comment>
<keyword evidence="1" id="KW-0489">Methyltransferase</keyword>
<gene>
    <name evidence="4" type="ORF">HMPREF9194_01252</name>
</gene>
<sequence>MAEHKAWNWDKADKTKWNEPAPIAYYLAQRWKTKGLVCLFDLGCGLGRHSLFFAREGFSVDAFDLSASVLEPLRAEAADKKLNISVRTGDMISLPYKDDSFDCLFAYHVISHTDTAGIKKILSEIKRTVKSGGELYVTLCSKNAWSYKEAGFPALDENTVIKVEDGPENGIPHFFADAENIPALFEGIRIIDLQHTQEIIADGKEYGSWHYFILGENLKSQSKCNGAMNKELH</sequence>
<dbReference type="GO" id="GO:0032259">
    <property type="term" value="P:methylation"/>
    <property type="evidence" value="ECO:0007669"/>
    <property type="project" value="UniProtKB-KW"/>
</dbReference>
<dbReference type="HOGENOM" id="CLU_091228_1_1_12"/>
<evidence type="ECO:0000259" key="3">
    <source>
        <dbReference type="Pfam" id="PF13649"/>
    </source>
</evidence>
<evidence type="ECO:0000313" key="4">
    <source>
        <dbReference type="EMBL" id="EPF30925.1"/>
    </source>
</evidence>